<keyword evidence="11 15" id="KW-0472">Membrane</keyword>
<dbReference type="GO" id="GO:0042383">
    <property type="term" value="C:sarcolemma"/>
    <property type="evidence" value="ECO:0007669"/>
    <property type="project" value="UniProtKB-SubCell"/>
</dbReference>
<keyword evidence="18" id="KW-1185">Reference proteome</keyword>
<dbReference type="InterPro" id="IPR036259">
    <property type="entry name" value="MFS_trans_sf"/>
</dbReference>
<keyword evidence="10 15" id="KW-1133">Transmembrane helix</keyword>
<keyword evidence="9 15" id="KW-0812">Transmembrane</keyword>
<dbReference type="GO" id="GO:0070837">
    <property type="term" value="P:dehydroascorbic acid transport"/>
    <property type="evidence" value="ECO:0007669"/>
    <property type="project" value="TreeGrafter"/>
</dbReference>
<dbReference type="FunFam" id="1.20.1250.20:FF:001511">
    <property type="entry name" value="Solute carrier family 2, facilitated glucose transporter member 5"/>
    <property type="match status" value="1"/>
</dbReference>
<keyword evidence="7" id="KW-1003">Cell membrane</keyword>
<evidence type="ECO:0000256" key="11">
    <source>
        <dbReference type="ARBA" id="ARBA00023136"/>
    </source>
</evidence>
<evidence type="ECO:0000313" key="18">
    <source>
        <dbReference type="Proteomes" id="UP001178461"/>
    </source>
</evidence>
<evidence type="ECO:0000256" key="14">
    <source>
        <dbReference type="RuleBase" id="RU003346"/>
    </source>
</evidence>
<dbReference type="InterPro" id="IPR003663">
    <property type="entry name" value="Sugar/inositol_transpt"/>
</dbReference>
<dbReference type="PANTHER" id="PTHR23503">
    <property type="entry name" value="SOLUTE CARRIER FAMILY 2"/>
    <property type="match status" value="1"/>
</dbReference>
<evidence type="ECO:0000256" key="2">
    <source>
        <dbReference type="ARBA" id="ARBA00004135"/>
    </source>
</evidence>
<evidence type="ECO:0000256" key="9">
    <source>
        <dbReference type="ARBA" id="ARBA00022692"/>
    </source>
</evidence>
<dbReference type="NCBIfam" id="TIGR00879">
    <property type="entry name" value="SP"/>
    <property type="match status" value="1"/>
</dbReference>
<feature type="transmembrane region" description="Helical" evidence="15">
    <location>
        <begin position="339"/>
        <end position="361"/>
    </location>
</feature>
<feature type="transmembrane region" description="Helical" evidence="15">
    <location>
        <begin position="313"/>
        <end position="332"/>
    </location>
</feature>
<comment type="catalytic activity">
    <reaction evidence="1">
        <text>D-fructose(out) = D-fructose(in)</text>
        <dbReference type="Rhea" id="RHEA:60372"/>
        <dbReference type="ChEBI" id="CHEBI:37721"/>
    </reaction>
</comment>
<evidence type="ECO:0000256" key="12">
    <source>
        <dbReference type="ARBA" id="ARBA00029961"/>
    </source>
</evidence>
<feature type="transmembrane region" description="Helical" evidence="15">
    <location>
        <begin position="99"/>
        <end position="119"/>
    </location>
</feature>
<feature type="transmembrane region" description="Helical" evidence="15">
    <location>
        <begin position="436"/>
        <end position="456"/>
    </location>
</feature>
<dbReference type="PANTHER" id="PTHR23503:SF54">
    <property type="entry name" value="MAJOR FACILITATOR SUPERFAMILY (MFS) PROFILE DOMAIN-CONTAINING PROTEIN"/>
    <property type="match status" value="1"/>
</dbReference>
<evidence type="ECO:0000256" key="5">
    <source>
        <dbReference type="ARBA" id="ARBA00015973"/>
    </source>
</evidence>
<evidence type="ECO:0000256" key="4">
    <source>
        <dbReference type="ARBA" id="ARBA00007004"/>
    </source>
</evidence>
<evidence type="ECO:0000256" key="10">
    <source>
        <dbReference type="ARBA" id="ARBA00022989"/>
    </source>
</evidence>
<dbReference type="PROSITE" id="PS50850">
    <property type="entry name" value="MFS"/>
    <property type="match status" value="1"/>
</dbReference>
<dbReference type="InterPro" id="IPR045263">
    <property type="entry name" value="GLUT"/>
</dbReference>
<evidence type="ECO:0000313" key="17">
    <source>
        <dbReference type="EMBL" id="CAI5797434.1"/>
    </source>
</evidence>
<dbReference type="Pfam" id="PF00083">
    <property type="entry name" value="Sugar_tr"/>
    <property type="match status" value="1"/>
</dbReference>
<dbReference type="Proteomes" id="UP001178461">
    <property type="component" value="Chromosome 16"/>
</dbReference>
<feature type="transmembrane region" description="Helical" evidence="15">
    <location>
        <begin position="125"/>
        <end position="144"/>
    </location>
</feature>
<organism evidence="17 18">
    <name type="scientific">Podarcis lilfordi</name>
    <name type="common">Lilford's wall lizard</name>
    <dbReference type="NCBI Taxonomy" id="74358"/>
    <lineage>
        <taxon>Eukaryota</taxon>
        <taxon>Metazoa</taxon>
        <taxon>Chordata</taxon>
        <taxon>Craniata</taxon>
        <taxon>Vertebrata</taxon>
        <taxon>Euteleostomi</taxon>
        <taxon>Lepidosauria</taxon>
        <taxon>Squamata</taxon>
        <taxon>Bifurcata</taxon>
        <taxon>Unidentata</taxon>
        <taxon>Episquamata</taxon>
        <taxon>Laterata</taxon>
        <taxon>Lacertibaenia</taxon>
        <taxon>Lacertidae</taxon>
        <taxon>Podarcis</taxon>
    </lineage>
</organism>
<reference evidence="17" key="1">
    <citation type="submission" date="2022-12" db="EMBL/GenBank/DDBJ databases">
        <authorList>
            <person name="Alioto T."/>
            <person name="Alioto T."/>
            <person name="Gomez Garrido J."/>
        </authorList>
    </citation>
    <scope>NUCLEOTIDE SEQUENCE</scope>
</reference>
<gene>
    <name evidence="17" type="ORF">PODLI_1B037171</name>
</gene>
<dbReference type="InterPro" id="IPR005828">
    <property type="entry name" value="MFS_sugar_transport-like"/>
</dbReference>
<evidence type="ECO:0000256" key="6">
    <source>
        <dbReference type="ARBA" id="ARBA00022448"/>
    </source>
</evidence>
<sequence length="498" mass="54810">MGSSSLWDLVQHPRLLLMMLVLGIGGSLQAGFQGSMITYTSVHVKTFINESWLERSGMPVHPESLTLFWASIVSIFSLGGLLGTMASGYFTTKFGKKKCLLGTNLIMLSGAVIMGFSKVANSFELILAGRFLCGISTSICVLLHPQYVGEISPKKLRGFANSTASIFWSLGKVLGQVMGQREFLGNASLWPLLLASHGVTALLQLLTLPFFPESPPHLFLSKGDEEGCRKAMKTLWGRGPHQVELDDLRKQQSALWSTKSVLEVMKDPALRRQLYILFLLAVTLQLTGIHTIYSYTFEVLQTVGFDDDHIPALSLGISLSELLSAVFCSVVIERFGRRVLLWGGYGLMATVLAAVTLTISLQHSFSWMPYCSLALIFCFVICFGAGPAGAGASVRMEIFDQSSRSSSYVISGVLNWIGFFSIGMVFPFVVERIHQFSFLIFMGTLYVSAIVIYFILPETKGKSILEIREEFDKLNFKKKQALGSETSFAGDPVLCTKL</sequence>
<dbReference type="InterPro" id="IPR020846">
    <property type="entry name" value="MFS_dom"/>
</dbReference>
<keyword evidence="6 14" id="KW-0813">Transport</keyword>
<evidence type="ECO:0000256" key="1">
    <source>
        <dbReference type="ARBA" id="ARBA00000590"/>
    </source>
</evidence>
<evidence type="ECO:0000259" key="16">
    <source>
        <dbReference type="PROSITE" id="PS50850"/>
    </source>
</evidence>
<dbReference type="GO" id="GO:1990539">
    <property type="term" value="P:fructose import across plasma membrane"/>
    <property type="evidence" value="ECO:0007669"/>
    <property type="project" value="UniProtKB-ARBA"/>
</dbReference>
<feature type="domain" description="Major facilitator superfamily (MFS) profile" evidence="16">
    <location>
        <begin position="19"/>
        <end position="460"/>
    </location>
</feature>
<dbReference type="SUPFAM" id="SSF103473">
    <property type="entry name" value="MFS general substrate transporter"/>
    <property type="match status" value="1"/>
</dbReference>
<dbReference type="GO" id="GO:0046323">
    <property type="term" value="P:D-glucose import"/>
    <property type="evidence" value="ECO:0007669"/>
    <property type="project" value="TreeGrafter"/>
</dbReference>
<feature type="transmembrane region" description="Helical" evidence="15">
    <location>
        <begin position="274"/>
        <end position="293"/>
    </location>
</feature>
<keyword evidence="8 17" id="KW-0762">Sugar transport</keyword>
<proteinExistence type="inferred from homology"/>
<evidence type="ECO:0000256" key="7">
    <source>
        <dbReference type="ARBA" id="ARBA00022475"/>
    </source>
</evidence>
<accession>A0AA35LJN7</accession>
<dbReference type="GO" id="GO:0005353">
    <property type="term" value="F:fructose transmembrane transporter activity"/>
    <property type="evidence" value="ECO:0007669"/>
    <property type="project" value="UniProtKB-ARBA"/>
</dbReference>
<dbReference type="GO" id="GO:0055056">
    <property type="term" value="F:D-glucose transmembrane transporter activity"/>
    <property type="evidence" value="ECO:0007669"/>
    <property type="project" value="TreeGrafter"/>
</dbReference>
<protein>
    <recommendedName>
        <fullName evidence="5">Solute carrier family 2, facilitated glucose transporter member 5</fullName>
    </recommendedName>
    <alternativeName>
        <fullName evidence="13">Fructose transporter</fullName>
    </alternativeName>
    <alternativeName>
        <fullName evidence="12">Glucose transporter type 5, small intestine</fullName>
    </alternativeName>
</protein>
<feature type="transmembrane region" description="Helical" evidence="15">
    <location>
        <begin position="15"/>
        <end position="32"/>
    </location>
</feature>
<dbReference type="EMBL" id="OX395143">
    <property type="protein sequence ID" value="CAI5797434.1"/>
    <property type="molecule type" value="Genomic_DNA"/>
</dbReference>
<dbReference type="AlphaFoldDB" id="A0AA35LJN7"/>
<evidence type="ECO:0000256" key="13">
    <source>
        <dbReference type="ARBA" id="ARBA00031099"/>
    </source>
</evidence>
<feature type="transmembrane region" description="Helical" evidence="15">
    <location>
        <begin position="67"/>
        <end position="87"/>
    </location>
</feature>
<evidence type="ECO:0000256" key="15">
    <source>
        <dbReference type="SAM" id="Phobius"/>
    </source>
</evidence>
<dbReference type="Gene3D" id="1.20.1250.20">
    <property type="entry name" value="MFS general substrate transporter like domains"/>
    <property type="match status" value="1"/>
</dbReference>
<evidence type="ECO:0000256" key="8">
    <source>
        <dbReference type="ARBA" id="ARBA00022597"/>
    </source>
</evidence>
<comment type="subcellular location">
    <subcellularLocation>
        <location evidence="2">Cell membrane</location>
        <location evidence="2">Sarcolemma</location>
    </subcellularLocation>
    <subcellularLocation>
        <location evidence="3">Cell membrane</location>
        <topology evidence="3">Multi-pass membrane protein</topology>
    </subcellularLocation>
</comment>
<comment type="similarity">
    <text evidence="4">Belongs to the major facilitator superfamily. Sugar transporter (TC 2.A.1.1) family. Glucose transporter subfamily.</text>
</comment>
<evidence type="ECO:0000256" key="3">
    <source>
        <dbReference type="ARBA" id="ARBA00004651"/>
    </source>
</evidence>
<feature type="transmembrane region" description="Helical" evidence="15">
    <location>
        <begin position="367"/>
        <end position="386"/>
    </location>
</feature>
<name>A0AA35LJN7_9SAUR</name>
<feature type="transmembrane region" description="Helical" evidence="15">
    <location>
        <begin position="407"/>
        <end position="430"/>
    </location>
</feature>